<dbReference type="Proteomes" id="UP000217696">
    <property type="component" value="Chromosome"/>
</dbReference>
<gene>
    <name evidence="1" type="ORF">CB4_03151</name>
</gene>
<keyword evidence="2" id="KW-1185">Reference proteome</keyword>
<protein>
    <submittedName>
        <fullName evidence="1">Uncharacterized protein</fullName>
    </submittedName>
</protein>
<reference evidence="1 2" key="1">
    <citation type="submission" date="2015-12" db="EMBL/GenBank/DDBJ databases">
        <title>Genome sequence of Aneurinibacillus soli.</title>
        <authorList>
            <person name="Lee J.S."/>
            <person name="Lee K.C."/>
            <person name="Kim K.K."/>
            <person name="Lee B.W."/>
        </authorList>
    </citation>
    <scope>NUCLEOTIDE SEQUENCE [LARGE SCALE GENOMIC DNA]</scope>
    <source>
        <strain evidence="1 2">CB4</strain>
    </source>
</reference>
<accession>A0A0U5BE45</accession>
<evidence type="ECO:0000313" key="2">
    <source>
        <dbReference type="Proteomes" id="UP000217696"/>
    </source>
</evidence>
<proteinExistence type="predicted"/>
<dbReference type="OrthoDB" id="981660at2"/>
<organism evidence="1 2">
    <name type="scientific">Aneurinibacillus soli</name>
    <dbReference type="NCBI Taxonomy" id="1500254"/>
    <lineage>
        <taxon>Bacteria</taxon>
        <taxon>Bacillati</taxon>
        <taxon>Bacillota</taxon>
        <taxon>Bacilli</taxon>
        <taxon>Bacillales</taxon>
        <taxon>Paenibacillaceae</taxon>
        <taxon>Aneurinibacillus group</taxon>
        <taxon>Aneurinibacillus</taxon>
    </lineage>
</organism>
<dbReference type="KEGG" id="asoc:CB4_03151"/>
<sequence length="339" mass="39510">MSEVRLSDFIGKGSQLLFSFPLYKKIKINTSIETKHGQDVTYHGDDDDYPDVIDYIEFLENKDFSYFKTLFFTESQIFLNYCPSCDREVHISYKGFKLEDKYEDNVLVSEADISCDEHYDFCHDKAKSKFNEMYNELTKKVFGSSRTFQINFECTAKEKHKSYVIFHLTDDGYIVKIGQYPSIADFDNTAKRYRKALGDKKLAKEFHTAVGLKANGVGVGSFVYLRRIFEKLIFDKIKEVTQADSSIKEDDFVSLRMKEKIEKLKDHLPEFLVNNPVLYSILSKGVHELTDKECLAHFDTVRAAIILILEEKLEKEEREKRKKIVSKELQNIHSEYQGS</sequence>
<dbReference type="RefSeq" id="WP_096466662.1">
    <property type="nucleotide sequence ID" value="NZ_AP017312.1"/>
</dbReference>
<name>A0A0U5BE45_9BACL</name>
<evidence type="ECO:0000313" key="1">
    <source>
        <dbReference type="EMBL" id="BAU28973.1"/>
    </source>
</evidence>
<dbReference type="EMBL" id="AP017312">
    <property type="protein sequence ID" value="BAU28973.1"/>
    <property type="molecule type" value="Genomic_DNA"/>
</dbReference>
<dbReference type="AlphaFoldDB" id="A0A0U5BE45"/>